<dbReference type="InterPro" id="IPR050180">
    <property type="entry name" value="RNR_Ribonuclease"/>
</dbReference>
<keyword evidence="4" id="KW-1185">Reference proteome</keyword>
<name>A0A840UQ60_9BACT</name>
<gene>
    <name evidence="3" type="ORF">HNQ81_000430</name>
</gene>
<dbReference type="InterPro" id="IPR012340">
    <property type="entry name" value="NA-bd_OB-fold"/>
</dbReference>
<dbReference type="EC" id="3.1.13.1" evidence="3"/>
<dbReference type="Pfam" id="PF00773">
    <property type="entry name" value="RNB"/>
    <property type="match status" value="1"/>
</dbReference>
<dbReference type="SMART" id="SM00955">
    <property type="entry name" value="RNB"/>
    <property type="match status" value="1"/>
</dbReference>
<keyword evidence="1" id="KW-0175">Coiled coil</keyword>
<dbReference type="Pfam" id="PF18614">
    <property type="entry name" value="RNase_II_C_S1"/>
    <property type="match status" value="1"/>
</dbReference>
<sequence length="676" mass="76948">MTTQDRSIDFMTYSGRLIEYLDGGRFICGMVIENQSKRVHLINQNGREVNLPVSRIIHCSEHSYGNIGDRESLVGELKEAHERRNSLMREINLEELWELVSEEEGAAFEPAFLAELSLGEAASDDKVAAFLRCIFADRLFFKFREGVIRTHTSEQVQQIRQQLEKERQEAELIRNGARAIAEIMGHPAAGYQADPWLQECLGIIRDYYLFGTEASQADLARRILKEAQLGGPHDPFHLLVNAGVWGRNENLPLLRHDIPVSFSLPARQQAEAILQSNPRELFDDPGRVDLTHLAPLTIDGATTLDFDDALTVQEEDGNYLIGIHISDVAHYVRPGDALFKEAMQRGTSIYFPEGQIPMLPRHLSQGVCSLIQDEIRAAFSFMILLSPTAEVLRVRIMPSVIRVARRLTYEEADRIIDRDPELQILDQLRQRLRRRRLDNGALLLPFPDVNIFIDNNGKVHVSLVRSDTPSRTLISEMMILANTEAARYISDRMVPGLFRTQGPLKNRIVHGEDDDLFQNTRQRKQLPRGELLTAAGMHSGLGVNHYTTVTSPIRRLLDLVMQHQLNSIVRRRQPCFSADMCKDFTSVINRTVTTANNVRQLRHRYWLLKYLEDRKGQLFDALVIESGPKRTFLLLTDILMDVDLPCPSGSKPTPGTTVRIRLLKADALDNLIRFDW</sequence>
<reference evidence="3 4" key="1">
    <citation type="submission" date="2020-08" db="EMBL/GenBank/DDBJ databases">
        <title>Genomic Encyclopedia of Type Strains, Phase IV (KMG-IV): sequencing the most valuable type-strain genomes for metagenomic binning, comparative biology and taxonomic classification.</title>
        <authorList>
            <person name="Goeker M."/>
        </authorList>
    </citation>
    <scope>NUCLEOTIDE SEQUENCE [LARGE SCALE GENOMIC DNA]</scope>
    <source>
        <strain evidence="3 4">DSM 28570</strain>
    </source>
</reference>
<dbReference type="AlphaFoldDB" id="A0A840UQ60"/>
<evidence type="ECO:0000313" key="3">
    <source>
        <dbReference type="EMBL" id="MBB5346723.1"/>
    </source>
</evidence>
<dbReference type="GO" id="GO:0008859">
    <property type="term" value="F:exoribonuclease II activity"/>
    <property type="evidence" value="ECO:0007669"/>
    <property type="project" value="UniProtKB-EC"/>
</dbReference>
<dbReference type="GO" id="GO:0006402">
    <property type="term" value="P:mRNA catabolic process"/>
    <property type="evidence" value="ECO:0007669"/>
    <property type="project" value="TreeGrafter"/>
</dbReference>
<dbReference type="GO" id="GO:0003723">
    <property type="term" value="F:RNA binding"/>
    <property type="evidence" value="ECO:0007669"/>
    <property type="project" value="InterPro"/>
</dbReference>
<dbReference type="InterPro" id="IPR040596">
    <property type="entry name" value="RNase_II_C_S1"/>
</dbReference>
<proteinExistence type="predicted"/>
<accession>A0A840UQ60</accession>
<dbReference type="InterPro" id="IPR056404">
    <property type="entry name" value="HTH_RNase_II"/>
</dbReference>
<dbReference type="EMBL" id="JACHEO010000001">
    <property type="protein sequence ID" value="MBB5346723.1"/>
    <property type="molecule type" value="Genomic_DNA"/>
</dbReference>
<comment type="caution">
    <text evidence="3">The sequence shown here is derived from an EMBL/GenBank/DDBJ whole genome shotgun (WGS) entry which is preliminary data.</text>
</comment>
<feature type="domain" description="RNB" evidence="2">
    <location>
        <begin position="287"/>
        <end position="571"/>
    </location>
</feature>
<dbReference type="PANTHER" id="PTHR23355:SF42">
    <property type="entry name" value="RIBONUCLEASE II, CHLOROPLASTIC_MITOCHONDRIAL"/>
    <property type="match status" value="1"/>
</dbReference>
<dbReference type="PANTHER" id="PTHR23355">
    <property type="entry name" value="RIBONUCLEASE"/>
    <property type="match status" value="1"/>
</dbReference>
<dbReference type="RefSeq" id="WP_240191588.1">
    <property type="nucleotide sequence ID" value="NZ_JACHEO010000001.1"/>
</dbReference>
<protein>
    <submittedName>
        <fullName evidence="3">Exoribonuclease-2</fullName>
        <ecNumber evidence="3">3.1.13.1</ecNumber>
    </submittedName>
</protein>
<dbReference type="Proteomes" id="UP000539642">
    <property type="component" value="Unassembled WGS sequence"/>
</dbReference>
<feature type="coiled-coil region" evidence="1">
    <location>
        <begin position="149"/>
        <end position="180"/>
    </location>
</feature>
<evidence type="ECO:0000256" key="1">
    <source>
        <dbReference type="SAM" id="Coils"/>
    </source>
</evidence>
<dbReference type="GO" id="GO:0000932">
    <property type="term" value="C:P-body"/>
    <property type="evidence" value="ECO:0007669"/>
    <property type="project" value="TreeGrafter"/>
</dbReference>
<dbReference type="InterPro" id="IPR001900">
    <property type="entry name" value="RNase_II/R"/>
</dbReference>
<evidence type="ECO:0000259" key="2">
    <source>
        <dbReference type="SMART" id="SM00955"/>
    </source>
</evidence>
<keyword evidence="3" id="KW-0378">Hydrolase</keyword>
<dbReference type="SUPFAM" id="SSF50249">
    <property type="entry name" value="Nucleic acid-binding proteins"/>
    <property type="match status" value="1"/>
</dbReference>
<evidence type="ECO:0000313" key="4">
    <source>
        <dbReference type="Proteomes" id="UP000539642"/>
    </source>
</evidence>
<organism evidence="3 4">
    <name type="scientific">Desulfoprunum benzoelyticum</name>
    <dbReference type="NCBI Taxonomy" id="1506996"/>
    <lineage>
        <taxon>Bacteria</taxon>
        <taxon>Pseudomonadati</taxon>
        <taxon>Thermodesulfobacteriota</taxon>
        <taxon>Desulfobulbia</taxon>
        <taxon>Desulfobulbales</taxon>
        <taxon>Desulfobulbaceae</taxon>
        <taxon>Desulfoprunum</taxon>
    </lineage>
</organism>
<dbReference type="Pfam" id="PF23161">
    <property type="entry name" value="HTH_RNase_II"/>
    <property type="match status" value="1"/>
</dbReference>